<name>A0A382B172_9ZZZZ</name>
<sequence length="295" mass="32666">MKNITLLVMAAGMGSRYGGLKQLDPVGPNGETIIDYSVYDAIEAGFSKAVFIIRRDIEDEFKLKVADKYTGKIQVEFVYQGLHDLPGGFSCPAGREKPWGTGHAILSAAGLINEPFIAINADDCYSREPFKILAEFYANDQRSFVMVAYRLDNTLSSFGGVTRGVCEVIDNQLSSVIETDNVQKTESGVISDRDVELDGSEPVSVNMWGFTPVLFDYLKEMFIDFLEESGQELKSEFLIPSVVNDLIQAGRESVQVLRSNAGFTGVTYKEDKPFVMGEIQQLIDAGVYPNNLFDR</sequence>
<feature type="domain" description="Nucleotidyl transferase" evidence="1">
    <location>
        <begin position="7"/>
        <end position="164"/>
    </location>
</feature>
<dbReference type="EMBL" id="UINC01027743">
    <property type="protein sequence ID" value="SVB07515.1"/>
    <property type="molecule type" value="Genomic_DNA"/>
</dbReference>
<accession>A0A382B172</accession>
<dbReference type="SUPFAM" id="SSF53448">
    <property type="entry name" value="Nucleotide-diphospho-sugar transferases"/>
    <property type="match status" value="1"/>
</dbReference>
<reference evidence="2" key="1">
    <citation type="submission" date="2018-05" db="EMBL/GenBank/DDBJ databases">
        <authorList>
            <person name="Lanie J.A."/>
            <person name="Ng W.-L."/>
            <person name="Kazmierczak K.M."/>
            <person name="Andrzejewski T.M."/>
            <person name="Davidsen T.M."/>
            <person name="Wayne K.J."/>
            <person name="Tettelin H."/>
            <person name="Glass J.I."/>
            <person name="Rusch D."/>
            <person name="Podicherti R."/>
            <person name="Tsui H.-C.T."/>
            <person name="Winkler M.E."/>
        </authorList>
    </citation>
    <scope>NUCLEOTIDE SEQUENCE</scope>
</reference>
<evidence type="ECO:0000313" key="2">
    <source>
        <dbReference type="EMBL" id="SVB07515.1"/>
    </source>
</evidence>
<dbReference type="AlphaFoldDB" id="A0A382B172"/>
<dbReference type="InterPro" id="IPR005835">
    <property type="entry name" value="NTP_transferase_dom"/>
</dbReference>
<evidence type="ECO:0000259" key="1">
    <source>
        <dbReference type="Pfam" id="PF00483"/>
    </source>
</evidence>
<gene>
    <name evidence="2" type="ORF">METZ01_LOCUS160369</name>
</gene>
<protein>
    <recommendedName>
        <fullName evidence="1">Nucleotidyl transferase domain-containing protein</fullName>
    </recommendedName>
</protein>
<dbReference type="Pfam" id="PF00483">
    <property type="entry name" value="NTP_transferase"/>
    <property type="match status" value="1"/>
</dbReference>
<organism evidence="2">
    <name type="scientific">marine metagenome</name>
    <dbReference type="NCBI Taxonomy" id="408172"/>
    <lineage>
        <taxon>unclassified sequences</taxon>
        <taxon>metagenomes</taxon>
        <taxon>ecological metagenomes</taxon>
    </lineage>
</organism>
<dbReference type="InterPro" id="IPR029044">
    <property type="entry name" value="Nucleotide-diphossugar_trans"/>
</dbReference>
<dbReference type="Gene3D" id="3.90.550.10">
    <property type="entry name" value="Spore Coat Polysaccharide Biosynthesis Protein SpsA, Chain A"/>
    <property type="match status" value="1"/>
</dbReference>
<proteinExistence type="predicted"/>